<protein>
    <recommendedName>
        <fullName evidence="3">Lipoprotein</fullName>
    </recommendedName>
</protein>
<reference evidence="1 2" key="1">
    <citation type="journal article" date="2015" name="Genome Biol. Evol.">
        <title>Found and Lost: The Fates of Horizontally Acquired Genes in Arthropod-Symbiotic Spiroplasma.</title>
        <authorList>
            <person name="Lo W.S."/>
            <person name="Gasparich G.E."/>
            <person name="Kuo C.H."/>
        </authorList>
    </citation>
    <scope>NUCLEOTIDE SEQUENCE [LARGE SCALE GENOMIC DNA]</scope>
    <source>
        <strain evidence="2">TDA-040725-5</strain>
    </source>
</reference>
<reference evidence="2" key="2">
    <citation type="submission" date="2015-06" db="EMBL/GenBank/DDBJ databases">
        <title>Complete genome sequence of Spiroplasma eriocheiris TDA-040725-5 (DSM 21848).</title>
        <authorList>
            <person name="Lo W.-S."/>
            <person name="Kuo C.-H."/>
        </authorList>
    </citation>
    <scope>NUCLEOTIDE SEQUENCE [LARGE SCALE GENOMIC DNA]</scope>
    <source>
        <strain evidence="2">TDA-040725-5</strain>
    </source>
</reference>
<dbReference type="InterPro" id="IPR054816">
    <property type="entry name" value="Lipoprotein_mollicutes-type_CS"/>
</dbReference>
<dbReference type="AlphaFoldDB" id="A0A0H3XKZ0"/>
<accession>A0A0H3XKZ0</accession>
<dbReference type="KEGG" id="seri:SERIO_v1c05780"/>
<sequence>MKKLLSILGTTSLIATSTVSLVACHSKPITDSKYFDTEINNIDPVVRNQVKYTSSIAKILIAARHENMNTYAYPTLQYFLNNMANNLAGTFATKSGESVKVRDYIEGYQKLNNLEVNPQTAKSNSDVDHYYDFNKNNNKYTIMNSMVETQNFDKWNKHQISMEDFELNPNTSWAQYDTGALANTLSQYSQGVNDYIQARQGWYNYYSDKTNPGISNLLIYNSLSSQPNEQYLSYVDKDHKETIKFGNKIARQSSALYNLFGTKYFNLAINGLTNFGRGFEMPTLYALTQIMPFANTDFENEEAFGFLLAIPLAIMTLQAKSHWFEYKTGKPKPNSPLLKVFSEKTLMETKVKFKDGTTSGEFSLYDILSKIKVMKYFTNPSKQYLDVTHPGHDNLFLRWYAILDSWFKKALAAEELAGKPVNKKSFNNIITNAMLEETNSLLNDPLYKEIINNMSDEATTLLRTVVEMLKYSDFDIYDLLRGFGSLANWIYQDTGEDFIPNEANVSHIEKVYNADNQLDGYQKKLSFVSPTSKYGELILREYGLESNNTSYKKNSFFDLLSTWAHGSFDTNSNSDADALHEFINNTISSKGGYLGKLINNIDQAMGDDWFDNIFLNKNWNITAAGKGIDGSTLGRVIKNGQLVGVRYQLDYYGSKDRSTDLNHHQEPLRYTNSVTGRAANWDKNHPKDRLDVPNMAPDDSWNKADWEAYDGLGNEYLKDSDQVKYSYVVEFDDEARMLERLIQKDDINVKAFKMCDFAWYYNNKRYY</sequence>
<dbReference type="STRING" id="315358.SERIO_v1c05780"/>
<dbReference type="Proteomes" id="UP000035661">
    <property type="component" value="Chromosome"/>
</dbReference>
<dbReference type="PROSITE" id="PS51257">
    <property type="entry name" value="PROKAR_LIPOPROTEIN"/>
    <property type="match status" value="1"/>
</dbReference>
<dbReference type="PATRIC" id="fig|743698.3.peg.578"/>
<name>A0A0H3XKZ0_9MOLU</name>
<evidence type="ECO:0000313" key="1">
    <source>
        <dbReference type="EMBL" id="AKM54149.1"/>
    </source>
</evidence>
<dbReference type="RefSeq" id="WP_047791385.1">
    <property type="nucleotide sequence ID" value="NZ_CP011856.1"/>
</dbReference>
<gene>
    <name evidence="1" type="ORF">SERIO_v1c05780</name>
</gene>
<evidence type="ECO:0000313" key="2">
    <source>
        <dbReference type="Proteomes" id="UP000035661"/>
    </source>
</evidence>
<evidence type="ECO:0008006" key="3">
    <source>
        <dbReference type="Google" id="ProtNLM"/>
    </source>
</evidence>
<dbReference type="EMBL" id="CP011856">
    <property type="protein sequence ID" value="AKM54149.1"/>
    <property type="molecule type" value="Genomic_DNA"/>
</dbReference>
<proteinExistence type="predicted"/>
<organism evidence="1 2">
    <name type="scientific">Spiroplasma eriocheiris</name>
    <dbReference type="NCBI Taxonomy" id="315358"/>
    <lineage>
        <taxon>Bacteria</taxon>
        <taxon>Bacillati</taxon>
        <taxon>Mycoplasmatota</taxon>
        <taxon>Mollicutes</taxon>
        <taxon>Entomoplasmatales</taxon>
        <taxon>Spiroplasmataceae</taxon>
        <taxon>Spiroplasma</taxon>
    </lineage>
</organism>
<dbReference type="NCBIfam" id="NF038029">
    <property type="entry name" value="LP_plasma"/>
    <property type="match status" value="1"/>
</dbReference>
<keyword evidence="2" id="KW-1185">Reference proteome</keyword>